<dbReference type="InterPro" id="IPR005651">
    <property type="entry name" value="Trm112-like"/>
</dbReference>
<dbReference type="Pfam" id="PF03966">
    <property type="entry name" value="Trm112p"/>
    <property type="match status" value="1"/>
</dbReference>
<reference evidence="1" key="1">
    <citation type="journal article" date="2020" name="mSystems">
        <title>Genome- and Community-Level Interaction Insights into Carbon Utilization and Element Cycling Functions of Hydrothermarchaeota in Hydrothermal Sediment.</title>
        <authorList>
            <person name="Zhou Z."/>
            <person name="Liu Y."/>
            <person name="Xu W."/>
            <person name="Pan J."/>
            <person name="Luo Z.H."/>
            <person name="Li M."/>
        </authorList>
    </citation>
    <scope>NUCLEOTIDE SEQUENCE [LARGE SCALE GENOMIC DNA]</scope>
    <source>
        <strain evidence="2">SpSt-622</strain>
        <strain evidence="1">SpSt-648</strain>
    </source>
</reference>
<proteinExistence type="predicted"/>
<evidence type="ECO:0000313" key="1">
    <source>
        <dbReference type="EMBL" id="HGQ73589.1"/>
    </source>
</evidence>
<accession>A0A7C4NP09</accession>
<dbReference type="SUPFAM" id="SSF158997">
    <property type="entry name" value="Trm112p-like"/>
    <property type="match status" value="1"/>
</dbReference>
<dbReference type="Gene3D" id="2.20.25.10">
    <property type="match status" value="1"/>
</dbReference>
<gene>
    <name evidence="2" type="ORF">ENT92_02130</name>
    <name evidence="1" type="ORF">ENU20_00720</name>
</gene>
<name>A0A7C4NP09_STAMA</name>
<comment type="caution">
    <text evidence="1">The sequence shown here is derived from an EMBL/GenBank/DDBJ whole genome shotgun (WGS) entry which is preliminary data.</text>
</comment>
<sequence>MVRYWGMDFLKCIYCKSFPLQLIPLNTVNQEIDTSGFEKPICKFYCAYLNEKIEKNRDYPCFDCLKIEIIEAVMYCKNCGRWYPVRNSIIQILKDSKRDRKKDLEFLNKWRDKLPDEITLKGKPFNLSGEGKSC</sequence>
<dbReference type="EMBL" id="DTAN01000085">
    <property type="protein sequence ID" value="HGU65000.1"/>
    <property type="molecule type" value="Genomic_DNA"/>
</dbReference>
<organism evidence="1">
    <name type="scientific">Staphylothermus marinus</name>
    <dbReference type="NCBI Taxonomy" id="2280"/>
    <lineage>
        <taxon>Archaea</taxon>
        <taxon>Thermoproteota</taxon>
        <taxon>Thermoprotei</taxon>
        <taxon>Desulfurococcales</taxon>
        <taxon>Desulfurococcaceae</taxon>
        <taxon>Staphylothermus</taxon>
    </lineage>
</organism>
<dbReference type="EMBL" id="DTBP01000010">
    <property type="protein sequence ID" value="HGQ73589.1"/>
    <property type="molecule type" value="Genomic_DNA"/>
</dbReference>
<protein>
    <submittedName>
        <fullName evidence="1">Trm112 family protein</fullName>
    </submittedName>
</protein>
<dbReference type="AlphaFoldDB" id="A0A7C4NP09"/>
<evidence type="ECO:0000313" key="2">
    <source>
        <dbReference type="EMBL" id="HGU65000.1"/>
    </source>
</evidence>